<dbReference type="SUPFAM" id="SSF56784">
    <property type="entry name" value="HAD-like"/>
    <property type="match status" value="1"/>
</dbReference>
<sequence length="299" mass="32233">MWIRVNPWILPNASDACSAPAIRPGAAWGRPGRPAGTPGVRRPPGAAMMRPMALAPLSAPFTATPWMPQVRVVVFDVFGTVVDWHGGIVRELAALAPRVDGDAFARAWRDGYQPAMQRVRAGERGWTVLDTLHREILDGLLPRFGLGHWDDAARAHLNRAWHRLPPWPDSVAGLGRLRQRFMVCPLSNGNLGLLAHMAKGAGLPWDCILSAEVFRAYKPDPAVYLGAANLFGVPPGAVLMAAAHHEDLEAARACGLRTAYIERPHEFGAAHPKDVSPRPGNDLHCASIGALADALDCPG</sequence>
<keyword evidence="5" id="KW-1185">Reference proteome</keyword>
<dbReference type="PANTHER" id="PTHR43316:SF3">
    <property type="entry name" value="HALOACID DEHALOGENASE, TYPE II (AFU_ORTHOLOGUE AFUA_2G07750)-RELATED"/>
    <property type="match status" value="1"/>
</dbReference>
<dbReference type="EC" id="3.8.1.2" evidence="3"/>
<evidence type="ECO:0000256" key="3">
    <source>
        <dbReference type="RuleBase" id="RU368077"/>
    </source>
</evidence>
<name>A0A328ZHT1_9BURK</name>
<dbReference type="NCBIfam" id="TIGR01493">
    <property type="entry name" value="HAD-SF-IA-v2"/>
    <property type="match status" value="1"/>
</dbReference>
<dbReference type="EMBL" id="QLTA01000010">
    <property type="protein sequence ID" value="RAR84753.1"/>
    <property type="molecule type" value="Genomic_DNA"/>
</dbReference>
<comment type="function">
    <text evidence="3">Catalyzes the hydrolytic dehalogenation of small (S)-2-haloalkanoic acids to yield the corresponding (R)-2-hydroxyalkanoic acids.</text>
</comment>
<dbReference type="InterPro" id="IPR023214">
    <property type="entry name" value="HAD_sf"/>
</dbReference>
<dbReference type="Gene3D" id="3.40.50.1000">
    <property type="entry name" value="HAD superfamily/HAD-like"/>
    <property type="match status" value="1"/>
</dbReference>
<evidence type="ECO:0000313" key="4">
    <source>
        <dbReference type="EMBL" id="RAR84753.1"/>
    </source>
</evidence>
<dbReference type="Gene3D" id="1.10.150.240">
    <property type="entry name" value="Putative phosphatase, domain 2"/>
    <property type="match status" value="1"/>
</dbReference>
<dbReference type="AlphaFoldDB" id="A0A328ZHT1"/>
<organism evidence="4 5">
    <name type="scientific">Paracidovorax anthurii</name>
    <dbReference type="NCBI Taxonomy" id="78229"/>
    <lineage>
        <taxon>Bacteria</taxon>
        <taxon>Pseudomonadati</taxon>
        <taxon>Pseudomonadota</taxon>
        <taxon>Betaproteobacteria</taxon>
        <taxon>Burkholderiales</taxon>
        <taxon>Comamonadaceae</taxon>
        <taxon>Paracidovorax</taxon>
    </lineage>
</organism>
<dbReference type="SFLD" id="SFLDS00003">
    <property type="entry name" value="Haloacid_Dehalogenase"/>
    <property type="match status" value="1"/>
</dbReference>
<dbReference type="Proteomes" id="UP000248856">
    <property type="component" value="Unassembled WGS sequence"/>
</dbReference>
<dbReference type="PRINTS" id="PR00413">
    <property type="entry name" value="HADHALOGNASE"/>
</dbReference>
<dbReference type="GO" id="GO:0018784">
    <property type="term" value="F:(S)-2-haloacid dehalogenase activity"/>
    <property type="evidence" value="ECO:0007669"/>
    <property type="project" value="UniProtKB-UniRule"/>
</dbReference>
<evidence type="ECO:0000256" key="1">
    <source>
        <dbReference type="ARBA" id="ARBA00008106"/>
    </source>
</evidence>
<dbReference type="InterPro" id="IPR036412">
    <property type="entry name" value="HAD-like_sf"/>
</dbReference>
<dbReference type="Pfam" id="PF00702">
    <property type="entry name" value="Hydrolase"/>
    <property type="match status" value="1"/>
</dbReference>
<accession>A0A328ZHT1</accession>
<comment type="catalytic activity">
    <reaction evidence="3">
        <text>an (S)-2-haloacid + H2O = a (2R)-2-hydroxycarboxylate + a halide anion + H(+)</text>
        <dbReference type="Rhea" id="RHEA:11192"/>
        <dbReference type="ChEBI" id="CHEBI:15377"/>
        <dbReference type="ChEBI" id="CHEBI:15378"/>
        <dbReference type="ChEBI" id="CHEBI:16042"/>
        <dbReference type="ChEBI" id="CHEBI:58314"/>
        <dbReference type="ChEBI" id="CHEBI:137405"/>
        <dbReference type="EC" id="3.8.1.2"/>
    </reaction>
</comment>
<reference evidence="4 5" key="1">
    <citation type="submission" date="2018-06" db="EMBL/GenBank/DDBJ databases">
        <title>Genomic Encyclopedia of Archaeal and Bacterial Type Strains, Phase II (KMG-II): from individual species to whole genera.</title>
        <authorList>
            <person name="Goeker M."/>
        </authorList>
    </citation>
    <scope>NUCLEOTIDE SEQUENCE [LARGE SCALE GENOMIC DNA]</scope>
    <source>
        <strain evidence="4 5">CFPB 3232</strain>
    </source>
</reference>
<dbReference type="CDD" id="cd02588">
    <property type="entry name" value="HAD_L2-DEX"/>
    <property type="match status" value="1"/>
</dbReference>
<dbReference type="InterPro" id="IPR006439">
    <property type="entry name" value="HAD-SF_hydro_IA"/>
</dbReference>
<comment type="similarity">
    <text evidence="1 3">Belongs to the HAD-like hydrolase superfamily. S-2-haloalkanoic acid dehalogenase family.</text>
</comment>
<evidence type="ECO:0000256" key="2">
    <source>
        <dbReference type="ARBA" id="ARBA00022801"/>
    </source>
</evidence>
<proteinExistence type="inferred from homology"/>
<dbReference type="PANTHER" id="PTHR43316">
    <property type="entry name" value="HYDROLASE, HALOACID DELAHOGENASE-RELATED"/>
    <property type="match status" value="1"/>
</dbReference>
<keyword evidence="2 3" id="KW-0378">Hydrolase</keyword>
<comment type="caution">
    <text evidence="4">The sequence shown here is derived from an EMBL/GenBank/DDBJ whole genome shotgun (WGS) entry which is preliminary data.</text>
</comment>
<dbReference type="NCBIfam" id="TIGR01428">
    <property type="entry name" value="HAD_type_II"/>
    <property type="match status" value="1"/>
</dbReference>
<evidence type="ECO:0000313" key="5">
    <source>
        <dbReference type="Proteomes" id="UP000248856"/>
    </source>
</evidence>
<gene>
    <name evidence="4" type="ORF">AX018_1010105</name>
</gene>
<dbReference type="InterPro" id="IPR023198">
    <property type="entry name" value="PGP-like_dom2"/>
</dbReference>
<dbReference type="InterPro" id="IPR006328">
    <property type="entry name" value="2-HAD"/>
</dbReference>
<protein>
    <recommendedName>
        <fullName evidence="3">(S)-2-haloacid dehalogenase</fullName>
        <ecNumber evidence="3">3.8.1.2</ecNumber>
    </recommendedName>
    <alternativeName>
        <fullName evidence="3">2-haloalkanoic acid dehalogenase</fullName>
    </alternativeName>
    <alternativeName>
        <fullName evidence="3">Halocarboxylic acid halidohydrolase</fullName>
    </alternativeName>
    <alternativeName>
        <fullName evidence="3">L-2-haloacid dehalogenase</fullName>
    </alternativeName>
</protein>
<dbReference type="InterPro" id="IPR051540">
    <property type="entry name" value="S-2-haloacid_dehalogenase"/>
</dbReference>
<dbReference type="SFLD" id="SFLDG01129">
    <property type="entry name" value="C1.5:_HAD__Beta-PGM__Phosphata"/>
    <property type="match status" value="1"/>
</dbReference>